<protein>
    <recommendedName>
        <fullName evidence="4">Glycosyltransferase RgtA/B/C/D-like domain-containing protein</fullName>
    </recommendedName>
</protein>
<dbReference type="AlphaFoldDB" id="A0A1F6B141"/>
<accession>A0A1F6B141</accession>
<feature type="transmembrane region" description="Helical" evidence="1">
    <location>
        <begin position="325"/>
        <end position="344"/>
    </location>
</feature>
<feature type="transmembrane region" description="Helical" evidence="1">
    <location>
        <begin position="96"/>
        <end position="122"/>
    </location>
</feature>
<sequence>MVFNILRKNRIFFIVVFLLLTYFFLYKIYIPKINAFGCFDDCFNFVGGYFLGRGRQLYSQIYFNHMPLMPYLSAVIQHFGNPINIFEFVLRHRQLLLIFSFVFNVLIVWRFGLVGLASMVVYEFSKFYIFGDRFLAEAFIVYPLVYLTGLGLHTIFKKRLYSWEIILAGVFTWFVIFMREPYVPVALFLFGTILRPVYRKRITLVAFALLLVLTAGLFTLFSPHDFLYNVITVNLQRDELQPGIFWGTGIAKSFFYPVYLLFTGRWNDFRIQLTILSIVLMASALAWAKMKKGLWLFGFLFIALGFANLRPTIPGLLYYEAYHQINWYGMFLFSTLYFLYNYTVEVRKKYVYYIVSGSLLVFVLFSPRSFIYQHVDQQTEFITNYGTFLQVGEVIKAISKPEETLFTNGADEFLYVTSDRNSSFPFVFYYPTQDKNKLPAAAREMYGSHPPDIIYDFCSPEAPLHPYLPAQMLPMYRQWYSGGKPTCLYIKESLVAGLTPVQRDKAMEFLYYLPDK</sequence>
<dbReference type="Proteomes" id="UP000176450">
    <property type="component" value="Unassembled WGS sequence"/>
</dbReference>
<keyword evidence="1" id="KW-0812">Transmembrane</keyword>
<evidence type="ECO:0000256" key="1">
    <source>
        <dbReference type="SAM" id="Phobius"/>
    </source>
</evidence>
<comment type="caution">
    <text evidence="2">The sequence shown here is derived from an EMBL/GenBank/DDBJ whole genome shotgun (WGS) entry which is preliminary data.</text>
</comment>
<feature type="transmembrane region" description="Helical" evidence="1">
    <location>
        <begin position="243"/>
        <end position="262"/>
    </location>
</feature>
<feature type="transmembrane region" description="Helical" evidence="1">
    <location>
        <begin position="350"/>
        <end position="367"/>
    </location>
</feature>
<feature type="transmembrane region" description="Helical" evidence="1">
    <location>
        <begin position="202"/>
        <end position="223"/>
    </location>
</feature>
<dbReference type="EMBL" id="MFJX01000027">
    <property type="protein sequence ID" value="OGG30641.1"/>
    <property type="molecule type" value="Genomic_DNA"/>
</dbReference>
<feature type="transmembrane region" description="Helical" evidence="1">
    <location>
        <begin position="134"/>
        <end position="153"/>
    </location>
</feature>
<evidence type="ECO:0000313" key="2">
    <source>
        <dbReference type="EMBL" id="OGG30641.1"/>
    </source>
</evidence>
<evidence type="ECO:0000313" key="3">
    <source>
        <dbReference type="Proteomes" id="UP000176450"/>
    </source>
</evidence>
<organism evidence="2 3">
    <name type="scientific">Candidatus Gottesmanbacteria bacterium RIFCSPLOWO2_01_FULL_46_9</name>
    <dbReference type="NCBI Taxonomy" id="1798394"/>
    <lineage>
        <taxon>Bacteria</taxon>
        <taxon>Candidatus Gottesmaniibacteriota</taxon>
    </lineage>
</organism>
<reference evidence="2 3" key="1">
    <citation type="journal article" date="2016" name="Nat. Commun.">
        <title>Thousands of microbial genomes shed light on interconnected biogeochemical processes in an aquifer system.</title>
        <authorList>
            <person name="Anantharaman K."/>
            <person name="Brown C.T."/>
            <person name="Hug L.A."/>
            <person name="Sharon I."/>
            <person name="Castelle C.J."/>
            <person name="Probst A.J."/>
            <person name="Thomas B.C."/>
            <person name="Singh A."/>
            <person name="Wilkins M.J."/>
            <person name="Karaoz U."/>
            <person name="Brodie E.L."/>
            <person name="Williams K.H."/>
            <person name="Hubbard S.S."/>
            <person name="Banfield J.F."/>
        </authorList>
    </citation>
    <scope>NUCLEOTIDE SEQUENCE [LARGE SCALE GENOMIC DNA]</scope>
</reference>
<feature type="transmembrane region" description="Helical" evidence="1">
    <location>
        <begin position="294"/>
        <end position="313"/>
    </location>
</feature>
<proteinExistence type="predicted"/>
<feature type="transmembrane region" description="Helical" evidence="1">
    <location>
        <begin position="12"/>
        <end position="30"/>
    </location>
</feature>
<feature type="transmembrane region" description="Helical" evidence="1">
    <location>
        <begin position="269"/>
        <end position="288"/>
    </location>
</feature>
<feature type="transmembrane region" description="Helical" evidence="1">
    <location>
        <begin position="165"/>
        <end position="190"/>
    </location>
</feature>
<gene>
    <name evidence="2" type="ORF">A3A63_02305</name>
</gene>
<keyword evidence="1" id="KW-1133">Transmembrane helix</keyword>
<name>A0A1F6B141_9BACT</name>
<keyword evidence="1" id="KW-0472">Membrane</keyword>
<evidence type="ECO:0008006" key="4">
    <source>
        <dbReference type="Google" id="ProtNLM"/>
    </source>
</evidence>